<accession>A0A6A6GNN6</accession>
<dbReference type="OrthoDB" id="10465054at2759"/>
<keyword evidence="2" id="KW-1185">Reference proteome</keyword>
<sequence length="159" mass="17258">MPAHTLNSGGVLDDTSRMQCRPPRLDCPQRSGAAYASLAQLSYWAGSLGARSLCCRLVEHGENRWLEILPEDPMRSSRRWVEAGRMPPAMAGVQFVYCGRCCGSTTTTSSDDTVLSSIIMASLEAKHQILSVSAAAAAFQKYNSVSQSDTVGESDQLRR</sequence>
<dbReference type="AlphaFoldDB" id="A0A6A6GNN6"/>
<name>A0A6A6GNN6_9PEZI</name>
<dbReference type="EMBL" id="ML992502">
    <property type="protein sequence ID" value="KAF2227100.1"/>
    <property type="molecule type" value="Genomic_DNA"/>
</dbReference>
<evidence type="ECO:0000313" key="1">
    <source>
        <dbReference type="EMBL" id="KAF2227100.1"/>
    </source>
</evidence>
<reference evidence="2" key="1">
    <citation type="journal article" date="2020" name="Stud. Mycol.">
        <title>101 Dothideomycetes genomes: A test case for predicting lifestyles and emergence of pathogens.</title>
        <authorList>
            <person name="Haridas S."/>
            <person name="Albert R."/>
            <person name="Binder M."/>
            <person name="Bloem J."/>
            <person name="LaButti K."/>
            <person name="Salamov A."/>
            <person name="Andreopoulos B."/>
            <person name="Baker S."/>
            <person name="Barry K."/>
            <person name="Bills G."/>
            <person name="Bluhm B."/>
            <person name="Cannon C."/>
            <person name="Castanera R."/>
            <person name="Culley D."/>
            <person name="Daum C."/>
            <person name="Ezra D."/>
            <person name="Gonzalez J."/>
            <person name="Henrissat B."/>
            <person name="Kuo A."/>
            <person name="Liang C."/>
            <person name="Lipzen A."/>
            <person name="Lutzoni F."/>
            <person name="Magnuson J."/>
            <person name="Mondo S."/>
            <person name="Nolan M."/>
            <person name="Ohm R."/>
            <person name="Pangilinan J."/>
            <person name="Park H.-J."/>
            <person name="Ramirez L."/>
            <person name="Alfaro M."/>
            <person name="Sun H."/>
            <person name="Tritt A."/>
            <person name="Yoshinaga Y."/>
            <person name="Zwiers L.-H."/>
            <person name="Turgeon B."/>
            <person name="Goodwin S."/>
            <person name="Spatafora J."/>
            <person name="Crous P."/>
            <person name="Grigoriev I."/>
        </authorList>
    </citation>
    <scope>NUCLEOTIDE SEQUENCE [LARGE SCALE GENOMIC DNA]</scope>
    <source>
        <strain evidence="2">CECT 20119</strain>
    </source>
</reference>
<proteinExistence type="predicted"/>
<protein>
    <submittedName>
        <fullName evidence="1">Uncharacterized protein</fullName>
    </submittedName>
</protein>
<evidence type="ECO:0000313" key="2">
    <source>
        <dbReference type="Proteomes" id="UP000799538"/>
    </source>
</evidence>
<dbReference type="Proteomes" id="UP000799538">
    <property type="component" value="Unassembled WGS sequence"/>
</dbReference>
<organism evidence="1 2">
    <name type="scientific">Elsinoe ampelina</name>
    <dbReference type="NCBI Taxonomy" id="302913"/>
    <lineage>
        <taxon>Eukaryota</taxon>
        <taxon>Fungi</taxon>
        <taxon>Dikarya</taxon>
        <taxon>Ascomycota</taxon>
        <taxon>Pezizomycotina</taxon>
        <taxon>Dothideomycetes</taxon>
        <taxon>Dothideomycetidae</taxon>
        <taxon>Myriangiales</taxon>
        <taxon>Elsinoaceae</taxon>
        <taxon>Elsinoe</taxon>
    </lineage>
</organism>
<gene>
    <name evidence="1" type="ORF">BDZ85DRAFT_306462</name>
</gene>